<gene>
    <name evidence="2" type="ORF">DB313_00235</name>
</gene>
<reference evidence="2 3" key="1">
    <citation type="journal article" date="2018" name="Infect. Genet. Evol.">
        <title>Genome-wide analysis of Borrelia turcica and 'Candidatus Borrelia tachyglossi' shows relapsing fever-like genomes with unique genomic links to Lyme disease Borrelia.</title>
        <authorList>
            <person name="Gofton A.W."/>
            <person name="Margos G."/>
            <person name="Fingerle V."/>
            <person name="Hepner S."/>
            <person name="Loh S.M."/>
            <person name="Ryan U."/>
            <person name="Irwin P."/>
            <person name="Oskam C.L."/>
        </authorList>
    </citation>
    <scope>NUCLEOTIDE SEQUENCE [LARGE SCALE GENOMIC DNA]</scope>
    <source>
        <strain evidence="2 3">IST7</strain>
    </source>
</reference>
<dbReference type="AlphaFoldDB" id="A0A386PL61"/>
<keyword evidence="1" id="KW-0812">Transmembrane</keyword>
<proteinExistence type="predicted"/>
<name>A0A386PL61_9SPIR</name>
<keyword evidence="1" id="KW-0472">Membrane</keyword>
<dbReference type="EMBL" id="CP028884">
    <property type="protein sequence ID" value="AYE35945.1"/>
    <property type="molecule type" value="Genomic_DNA"/>
</dbReference>
<accession>A0A386PL61</accession>
<evidence type="ECO:0000313" key="3">
    <source>
        <dbReference type="Proteomes" id="UP000275571"/>
    </source>
</evidence>
<dbReference type="RefSeq" id="WP_120103865.1">
    <property type="nucleotide sequence ID" value="NZ_CP028884.1"/>
</dbReference>
<keyword evidence="3" id="KW-1185">Reference proteome</keyword>
<organism evidence="2 3">
    <name type="scientific">Borrelia turcica IST7</name>
    <dbReference type="NCBI Taxonomy" id="1104446"/>
    <lineage>
        <taxon>Bacteria</taxon>
        <taxon>Pseudomonadati</taxon>
        <taxon>Spirochaetota</taxon>
        <taxon>Spirochaetia</taxon>
        <taxon>Spirochaetales</taxon>
        <taxon>Borreliaceae</taxon>
        <taxon>Borrelia</taxon>
    </lineage>
</organism>
<evidence type="ECO:0000256" key="1">
    <source>
        <dbReference type="SAM" id="Phobius"/>
    </source>
</evidence>
<dbReference type="KEGG" id="btur:DB313_00235"/>
<feature type="transmembrane region" description="Helical" evidence="1">
    <location>
        <begin position="12"/>
        <end position="30"/>
    </location>
</feature>
<keyword evidence="1" id="KW-1133">Transmembrane helix</keyword>
<evidence type="ECO:0000313" key="2">
    <source>
        <dbReference type="EMBL" id="AYE35945.1"/>
    </source>
</evidence>
<dbReference type="Proteomes" id="UP000275571">
    <property type="component" value="Chromosome"/>
</dbReference>
<dbReference type="OrthoDB" id="351011at2"/>
<sequence>MREKKFYFQKYFLILIFLSIIIAFITYLYSSNIIRNTRKSTEEDLNKKLKLINVEDFYFDLNSNLNMNDFFFPKPHLPSSELEDSLTKHQPINDKLLKELWVKSENLFNIDLEKQNEILIDRILENYK</sequence>
<protein>
    <submittedName>
        <fullName evidence="2">Uncharacterized protein</fullName>
    </submittedName>
</protein>